<sequence length="752" mass="78523">MAARAAALLAAACLARALGAAPEVPDAEAPVAAHAARGALAALADVDEAEAALVAAEQAAIASGAAGPLEAFAPVHDAVGLLLDALLGGLRHTLAAGAAAEGERQQILALERQAGGLLTAQVKEPLFFWHGPKWLLLSKFRGVLGGAGSSGEPALLDRLRALSSRHPAGAVTVQQLVGGAGSSAGGVEELSETAASGGTVPALGVAVGNPECGPAAAGSPLPACAVVGPLAEAARASGGGSAAVHLLVLPCSKPALERLGAVLKERHSELPPLFVSLAVSREAGEAGAHAVRASLKDSLGALGRVSLDLLWLPYGAFKKRQWQEVKSFLEQLMNKSIIGAYGVFAEARSTVLAKKLLDREPKPAAWLKQHDLLRPSEPEAVATARGLGIRVVALPRRPGVPSTLAGAYLEAAAGKDAMQEAVQLRWTLQQGLAATVRLGAAAAPSAGAALQQLAETRLASGAAQLLAALGALCSPEPRKLIGSSLEGALERSRTTTDNAAADQLPPAPPAVPSVNGASLEGLPAQHEQYKANNHVIYREDFFDADTWAAIKAETQRLWRSEDIEANCNLDGVNRLGGYVLDHNPRGSSLYRLIYGNEAFRRWVSAVNGEGEMWPSDFPIELREYGPQSGGMACHPDLQMYAVPRKDLEFAVTVDNDSSCNVTYRDAKGVVHKVRTHANSVMMVRVNAAEHCVSPTNGGTRTILKFIFVGDYRKSAHFWSYTGNVCGEDNRNRQMLRQRREAGATAAEGGLEL</sequence>
<dbReference type="AlphaFoldDB" id="A0A7S4PX75"/>
<evidence type="ECO:0008006" key="4">
    <source>
        <dbReference type="Google" id="ProtNLM"/>
    </source>
</evidence>
<dbReference type="EMBL" id="HBNR01007931">
    <property type="protein sequence ID" value="CAE4565596.1"/>
    <property type="molecule type" value="Transcribed_RNA"/>
</dbReference>
<feature type="signal peptide" evidence="2">
    <location>
        <begin position="1"/>
        <end position="19"/>
    </location>
</feature>
<keyword evidence="2" id="KW-0732">Signal</keyword>
<organism evidence="3">
    <name type="scientific">Alexandrium monilatum</name>
    <dbReference type="NCBI Taxonomy" id="311494"/>
    <lineage>
        <taxon>Eukaryota</taxon>
        <taxon>Sar</taxon>
        <taxon>Alveolata</taxon>
        <taxon>Dinophyceae</taxon>
        <taxon>Gonyaulacales</taxon>
        <taxon>Pyrocystaceae</taxon>
        <taxon>Alexandrium</taxon>
    </lineage>
</organism>
<feature type="region of interest" description="Disordered" evidence="1">
    <location>
        <begin position="491"/>
        <end position="518"/>
    </location>
</feature>
<reference evidence="3" key="1">
    <citation type="submission" date="2021-01" db="EMBL/GenBank/DDBJ databases">
        <authorList>
            <person name="Corre E."/>
            <person name="Pelletier E."/>
            <person name="Niang G."/>
            <person name="Scheremetjew M."/>
            <person name="Finn R."/>
            <person name="Kale V."/>
            <person name="Holt S."/>
            <person name="Cochrane G."/>
            <person name="Meng A."/>
            <person name="Brown T."/>
            <person name="Cohen L."/>
        </authorList>
    </citation>
    <scope>NUCLEOTIDE SEQUENCE</scope>
    <source>
        <strain evidence="3">CCMP3105</strain>
    </source>
</reference>
<proteinExistence type="predicted"/>
<protein>
    <recommendedName>
        <fullName evidence="4">Fe2OG dioxygenase domain-containing protein</fullName>
    </recommendedName>
</protein>
<accession>A0A7S4PX75</accession>
<evidence type="ECO:0000313" key="3">
    <source>
        <dbReference type="EMBL" id="CAE4565596.1"/>
    </source>
</evidence>
<evidence type="ECO:0000256" key="1">
    <source>
        <dbReference type="SAM" id="MobiDB-lite"/>
    </source>
</evidence>
<evidence type="ECO:0000256" key="2">
    <source>
        <dbReference type="SAM" id="SignalP"/>
    </source>
</evidence>
<gene>
    <name evidence="3" type="ORF">AMON00008_LOCUS5215</name>
</gene>
<name>A0A7S4PX75_9DINO</name>
<dbReference type="InterPro" id="IPR036812">
    <property type="entry name" value="NAD(P)_OxRdtase_dom_sf"/>
</dbReference>
<dbReference type="Gene3D" id="3.20.20.100">
    <property type="entry name" value="NADP-dependent oxidoreductase domain"/>
    <property type="match status" value="1"/>
</dbReference>
<dbReference type="SUPFAM" id="SSF51430">
    <property type="entry name" value="NAD(P)-linked oxidoreductase"/>
    <property type="match status" value="1"/>
</dbReference>
<feature type="chain" id="PRO_5030521661" description="Fe2OG dioxygenase domain-containing protein" evidence="2">
    <location>
        <begin position="20"/>
        <end position="752"/>
    </location>
</feature>